<evidence type="ECO:0000313" key="9">
    <source>
        <dbReference type="Proteomes" id="UP000235965"/>
    </source>
</evidence>
<feature type="region of interest" description="Disordered" evidence="6">
    <location>
        <begin position="207"/>
        <end position="231"/>
    </location>
</feature>
<reference evidence="8 9" key="1">
    <citation type="submission" date="2017-12" db="EMBL/GenBank/DDBJ databases">
        <title>Hemimetabolous genomes reveal molecular basis of termite eusociality.</title>
        <authorList>
            <person name="Harrison M.C."/>
            <person name="Jongepier E."/>
            <person name="Robertson H.M."/>
            <person name="Arning N."/>
            <person name="Bitard-Feildel T."/>
            <person name="Chao H."/>
            <person name="Childers C.P."/>
            <person name="Dinh H."/>
            <person name="Doddapaneni H."/>
            <person name="Dugan S."/>
            <person name="Gowin J."/>
            <person name="Greiner C."/>
            <person name="Han Y."/>
            <person name="Hu H."/>
            <person name="Hughes D.S.T."/>
            <person name="Huylmans A.-K."/>
            <person name="Kemena C."/>
            <person name="Kremer L.P.M."/>
            <person name="Lee S.L."/>
            <person name="Lopez-Ezquerra A."/>
            <person name="Mallet L."/>
            <person name="Monroy-Kuhn J.M."/>
            <person name="Moser A."/>
            <person name="Murali S.C."/>
            <person name="Muzny D.M."/>
            <person name="Otani S."/>
            <person name="Piulachs M.-D."/>
            <person name="Poelchau M."/>
            <person name="Qu J."/>
            <person name="Schaub F."/>
            <person name="Wada-Katsumata A."/>
            <person name="Worley K.C."/>
            <person name="Xie Q."/>
            <person name="Ylla G."/>
            <person name="Poulsen M."/>
            <person name="Gibbs R.A."/>
            <person name="Schal C."/>
            <person name="Richards S."/>
            <person name="Belles X."/>
            <person name="Korb J."/>
            <person name="Bornberg-Bauer E."/>
        </authorList>
    </citation>
    <scope>NUCLEOTIDE SEQUENCE [LARGE SCALE GENOMIC DNA]</scope>
    <source>
        <tissue evidence="8">Whole body</tissue>
    </source>
</reference>
<dbReference type="InterPro" id="IPR008271">
    <property type="entry name" value="Ser/Thr_kinase_AS"/>
</dbReference>
<dbReference type="Pfam" id="PF00069">
    <property type="entry name" value="Pkinase"/>
    <property type="match status" value="1"/>
</dbReference>
<dbReference type="SMART" id="SM00220">
    <property type="entry name" value="S_TKc"/>
    <property type="match status" value="1"/>
</dbReference>
<dbReference type="InParanoid" id="A0A2J7Q5H3"/>
<dbReference type="PROSITE" id="PS50011">
    <property type="entry name" value="PROTEIN_KINASE_DOM"/>
    <property type="match status" value="1"/>
</dbReference>
<keyword evidence="3" id="KW-0547">Nucleotide-binding</keyword>
<dbReference type="STRING" id="105785.A0A2J7Q5H3"/>
<comment type="caution">
    <text evidence="8">The sequence shown here is derived from an EMBL/GenBank/DDBJ whole genome shotgun (WGS) entry which is preliminary data.</text>
</comment>
<organism evidence="8 9">
    <name type="scientific">Cryptotermes secundus</name>
    <dbReference type="NCBI Taxonomy" id="105785"/>
    <lineage>
        <taxon>Eukaryota</taxon>
        <taxon>Metazoa</taxon>
        <taxon>Ecdysozoa</taxon>
        <taxon>Arthropoda</taxon>
        <taxon>Hexapoda</taxon>
        <taxon>Insecta</taxon>
        <taxon>Pterygota</taxon>
        <taxon>Neoptera</taxon>
        <taxon>Polyneoptera</taxon>
        <taxon>Dictyoptera</taxon>
        <taxon>Blattodea</taxon>
        <taxon>Blattoidea</taxon>
        <taxon>Termitoidae</taxon>
        <taxon>Kalotermitidae</taxon>
        <taxon>Cryptotermitinae</taxon>
        <taxon>Cryptotermes</taxon>
    </lineage>
</organism>
<feature type="compositionally biased region" description="Low complexity" evidence="6">
    <location>
        <begin position="209"/>
        <end position="218"/>
    </location>
</feature>
<dbReference type="OrthoDB" id="74764at2759"/>
<name>A0A2J7Q5H3_9NEOP</name>
<protein>
    <recommendedName>
        <fullName evidence="7">Protein kinase domain-containing protein</fullName>
    </recommendedName>
</protein>
<keyword evidence="9" id="KW-1185">Reference proteome</keyword>
<evidence type="ECO:0000256" key="6">
    <source>
        <dbReference type="SAM" id="MobiDB-lite"/>
    </source>
</evidence>
<dbReference type="GO" id="GO:0035556">
    <property type="term" value="P:intracellular signal transduction"/>
    <property type="evidence" value="ECO:0007669"/>
    <property type="project" value="TreeGrafter"/>
</dbReference>
<dbReference type="InterPro" id="IPR000719">
    <property type="entry name" value="Prot_kinase_dom"/>
</dbReference>
<keyword evidence="2" id="KW-0808">Transferase</keyword>
<dbReference type="EMBL" id="NEVH01017559">
    <property type="protein sequence ID" value="PNF23832.1"/>
    <property type="molecule type" value="Genomic_DNA"/>
</dbReference>
<evidence type="ECO:0000259" key="7">
    <source>
        <dbReference type="PROSITE" id="PS50011"/>
    </source>
</evidence>
<feature type="domain" description="Protein kinase" evidence="7">
    <location>
        <begin position="1"/>
        <end position="186"/>
    </location>
</feature>
<evidence type="ECO:0000256" key="2">
    <source>
        <dbReference type="ARBA" id="ARBA00022679"/>
    </source>
</evidence>
<dbReference type="Proteomes" id="UP000235965">
    <property type="component" value="Unassembled WGS sequence"/>
</dbReference>
<dbReference type="GO" id="GO:0005634">
    <property type="term" value="C:nucleus"/>
    <property type="evidence" value="ECO:0007669"/>
    <property type="project" value="TreeGrafter"/>
</dbReference>
<dbReference type="GO" id="GO:0004674">
    <property type="term" value="F:protein serine/threonine kinase activity"/>
    <property type="evidence" value="ECO:0007669"/>
    <property type="project" value="UniProtKB-KW"/>
</dbReference>
<feature type="region of interest" description="Disordered" evidence="6">
    <location>
        <begin position="288"/>
        <end position="318"/>
    </location>
</feature>
<keyword evidence="4" id="KW-0418">Kinase</keyword>
<dbReference type="PANTHER" id="PTHR24342:SF12">
    <property type="entry name" value="DEATH-ASSOCIATED PROTEIN KINASE RELATED"/>
    <property type="match status" value="1"/>
</dbReference>
<dbReference type="AlphaFoldDB" id="A0A2J7Q5H3"/>
<keyword evidence="5" id="KW-0067">ATP-binding</keyword>
<keyword evidence="1" id="KW-0723">Serine/threonine-protein kinase</keyword>
<evidence type="ECO:0000256" key="3">
    <source>
        <dbReference type="ARBA" id="ARBA00022741"/>
    </source>
</evidence>
<evidence type="ECO:0000256" key="5">
    <source>
        <dbReference type="ARBA" id="ARBA00022840"/>
    </source>
</evidence>
<evidence type="ECO:0000256" key="4">
    <source>
        <dbReference type="ARBA" id="ARBA00022777"/>
    </source>
</evidence>
<dbReference type="SUPFAM" id="SSF56112">
    <property type="entry name" value="Protein kinase-like (PK-like)"/>
    <property type="match status" value="1"/>
</dbReference>
<dbReference type="Gene3D" id="1.10.510.10">
    <property type="entry name" value="Transferase(Phosphotransferase) domain 1"/>
    <property type="match status" value="1"/>
</dbReference>
<proteinExistence type="predicted"/>
<evidence type="ECO:0000313" key="8">
    <source>
        <dbReference type="EMBL" id="PNF23832.1"/>
    </source>
</evidence>
<dbReference type="GO" id="GO:0043065">
    <property type="term" value="P:positive regulation of apoptotic process"/>
    <property type="evidence" value="ECO:0007669"/>
    <property type="project" value="TreeGrafter"/>
</dbReference>
<accession>A0A2J7Q5H3</accession>
<evidence type="ECO:0000256" key="1">
    <source>
        <dbReference type="ARBA" id="ARBA00022527"/>
    </source>
</evidence>
<gene>
    <name evidence="8" type="ORF">B7P43_G14725</name>
</gene>
<dbReference type="InterPro" id="IPR011009">
    <property type="entry name" value="Kinase-like_dom_sf"/>
</dbReference>
<dbReference type="PANTHER" id="PTHR24342">
    <property type="entry name" value="SERINE/THREONINE-PROTEIN KINASE 17"/>
    <property type="match status" value="1"/>
</dbReference>
<dbReference type="GO" id="GO:0005524">
    <property type="term" value="F:ATP binding"/>
    <property type="evidence" value="ECO:0007669"/>
    <property type="project" value="UniProtKB-KW"/>
</dbReference>
<dbReference type="PROSITE" id="PS00108">
    <property type="entry name" value="PROTEIN_KINASE_ST"/>
    <property type="match status" value="1"/>
</dbReference>
<sequence length="371" mass="40659">MALILELAAGGELQRVLDAEEGLQEQHAARVMRQILEGLSYLHKNNIAHLDLKPQNLLLTGAYPDCDIKLCDFGISRVIQNGVEVREILGTPDYVAPEILSYEPISLATDIWSVGVLAYVLLSGYSPFAGDNKQETFCNISQCCLSFPDELFDGVSSNAKDFIQATLVKDPSNRLTSHQCLEHPWLSGTLCVFDRFPSTCQANTELTVSSSSPRSSRSYHPESSDVKSPVANGSIQCHSLETSRVSGTDCSLGLSKGCRYEKDGVYNSDNKGTSPMFNIQNYGTNIADGDHKADSEESEELPVQKRPKNSSEDRRSSVYPVGPCVSCAQCGAQCCHLHTSTPELLRITRQHRHSSIKNSPVEIIVDRGITC</sequence>